<dbReference type="GO" id="GO:0015891">
    <property type="term" value="P:siderophore transport"/>
    <property type="evidence" value="ECO:0007669"/>
    <property type="project" value="InterPro"/>
</dbReference>
<dbReference type="Gene3D" id="2.40.170.20">
    <property type="entry name" value="TonB-dependent receptor, beta-barrel domain"/>
    <property type="match status" value="1"/>
</dbReference>
<keyword evidence="6 11" id="KW-0798">TonB box</keyword>
<keyword evidence="16" id="KW-1185">Reference proteome</keyword>
<feature type="region of interest" description="Disordered" evidence="12">
    <location>
        <begin position="61"/>
        <end position="111"/>
    </location>
</feature>
<evidence type="ECO:0000256" key="2">
    <source>
        <dbReference type="ARBA" id="ARBA00009810"/>
    </source>
</evidence>
<dbReference type="GO" id="GO:0015344">
    <property type="term" value="F:siderophore uptake transmembrane transporter activity"/>
    <property type="evidence" value="ECO:0007669"/>
    <property type="project" value="TreeGrafter"/>
</dbReference>
<keyword evidence="8 15" id="KW-0675">Receptor</keyword>
<dbReference type="InterPro" id="IPR010105">
    <property type="entry name" value="TonB_sidphr_rcpt"/>
</dbReference>
<feature type="domain" description="TonB-dependent receptor-like beta-barrel" evidence="13">
    <location>
        <begin position="331"/>
        <end position="760"/>
    </location>
</feature>
<evidence type="ECO:0000256" key="10">
    <source>
        <dbReference type="PROSITE-ProRule" id="PRU01360"/>
    </source>
</evidence>
<name>A0A2D2CVN9_METT3</name>
<dbReference type="PANTHER" id="PTHR32552:SF82">
    <property type="entry name" value="FCUA PROTEIN"/>
    <property type="match status" value="1"/>
</dbReference>
<dbReference type="Gene3D" id="2.170.130.10">
    <property type="entry name" value="TonB-dependent receptor, plug domain"/>
    <property type="match status" value="1"/>
</dbReference>
<evidence type="ECO:0000256" key="5">
    <source>
        <dbReference type="ARBA" id="ARBA00022692"/>
    </source>
</evidence>
<evidence type="ECO:0000313" key="15">
    <source>
        <dbReference type="EMBL" id="ATQ66790.1"/>
    </source>
</evidence>
<dbReference type="EMBL" id="CP023737">
    <property type="protein sequence ID" value="ATQ66790.1"/>
    <property type="molecule type" value="Genomic_DNA"/>
</dbReference>
<gene>
    <name evidence="15" type="ORF">CQW49_01935</name>
</gene>
<evidence type="ECO:0000256" key="3">
    <source>
        <dbReference type="ARBA" id="ARBA00022448"/>
    </source>
</evidence>
<evidence type="ECO:0000256" key="9">
    <source>
        <dbReference type="ARBA" id="ARBA00023237"/>
    </source>
</evidence>
<evidence type="ECO:0000259" key="13">
    <source>
        <dbReference type="Pfam" id="PF00593"/>
    </source>
</evidence>
<dbReference type="KEGG" id="mtw:CQW49_01935"/>
<dbReference type="CDD" id="cd01347">
    <property type="entry name" value="ligand_gated_channel"/>
    <property type="match status" value="1"/>
</dbReference>
<feature type="compositionally biased region" description="Pro residues" evidence="12">
    <location>
        <begin position="86"/>
        <end position="96"/>
    </location>
</feature>
<dbReference type="GO" id="GO:0038023">
    <property type="term" value="F:signaling receptor activity"/>
    <property type="evidence" value="ECO:0007669"/>
    <property type="project" value="InterPro"/>
</dbReference>
<comment type="subcellular location">
    <subcellularLocation>
        <location evidence="1 10">Cell outer membrane</location>
        <topology evidence="1 10">Multi-pass membrane protein</topology>
    </subcellularLocation>
</comment>
<evidence type="ECO:0000256" key="1">
    <source>
        <dbReference type="ARBA" id="ARBA00004571"/>
    </source>
</evidence>
<keyword evidence="4 10" id="KW-1134">Transmembrane beta strand</keyword>
<evidence type="ECO:0000256" key="12">
    <source>
        <dbReference type="SAM" id="MobiDB-lite"/>
    </source>
</evidence>
<evidence type="ECO:0000256" key="7">
    <source>
        <dbReference type="ARBA" id="ARBA00023136"/>
    </source>
</evidence>
<dbReference type="InterPro" id="IPR012910">
    <property type="entry name" value="Plug_dom"/>
</dbReference>
<evidence type="ECO:0000256" key="11">
    <source>
        <dbReference type="RuleBase" id="RU003357"/>
    </source>
</evidence>
<evidence type="ECO:0000256" key="4">
    <source>
        <dbReference type="ARBA" id="ARBA00022452"/>
    </source>
</evidence>
<dbReference type="InterPro" id="IPR000531">
    <property type="entry name" value="Beta-barrel_TonB"/>
</dbReference>
<evidence type="ECO:0000313" key="16">
    <source>
        <dbReference type="Proteomes" id="UP000230709"/>
    </source>
</evidence>
<keyword evidence="9 10" id="KW-0998">Cell outer membrane</keyword>
<dbReference type="AlphaFoldDB" id="A0A2D2CVN9"/>
<dbReference type="GO" id="GO:0009279">
    <property type="term" value="C:cell outer membrane"/>
    <property type="evidence" value="ECO:0007669"/>
    <property type="project" value="UniProtKB-SubCell"/>
</dbReference>
<dbReference type="STRING" id="595536.GCA_000178815_00557"/>
<dbReference type="Pfam" id="PF00593">
    <property type="entry name" value="TonB_dep_Rec_b-barrel"/>
    <property type="match status" value="1"/>
</dbReference>
<keyword evidence="5 10" id="KW-0812">Transmembrane</keyword>
<proteinExistence type="inferred from homology"/>
<dbReference type="PROSITE" id="PS52016">
    <property type="entry name" value="TONB_DEPENDENT_REC_3"/>
    <property type="match status" value="1"/>
</dbReference>
<sequence length="791" mass="84849">MREWNDSIVTCLCCAAPSSRRASHDPAKIIGAAALILFGAESVAKAEPGVTSLPAVAVDAPKEKPRTAVRHTATPTRAARHRPTPVRGPRPNPVAAPTPTMARSPSGEGLHPAPAQAEIGNLPKAYAGGQMARGARLGMLGNRDMMDTPFNVSSYTSALIENQQARTLQDVMENDPSVRMTTPAGHMRENFRIRGFQVLGSELALNGMYGLAPDGHVPVEFLERVEVLKGPGALLNGMAPFGAIGGSINLVTKHAGETPISRISGDYTSNTQLGAHVDVARRFGDHGQFGVRYNGVYRGGETTVDGQWKQRGLNALGLDFREERFRLSLDAYHSTEDFRNGSSLIASFSGAGVAAAPSSSTNLFLGSNSRYENGAVVGRGELDITENITVFGGVGFSSNDYGGFTNGTQAQNVTPTGDYKWSIVNLRGYQNTLSSQGGLRGQFDTGPLHHQLVVSASSLSFTAGTRNTRSGQYSSNIYAPVTPPIAADPGDPTQTSQTHLASFAVADTISAFDERVQFTGGVRSQRVQTKNINPSTGQVAVVGGALNQYDRHALSPAFALIVKPWDERLSLYANYIEGLTQGDRVTDATATNYNQIFPPFKSEQIETGAKLDWGNIASTISFFEITRPTLIRTGATYDADGRQRNQGIEWNVFGEPVEGVRLTGGVAYTVGVMTRTANGLLDGTNAYGVPRWQANLYGEWDVPYLSGLTAEGRVVYTSAQYVNSANTYRLPEWARLDAGLRYATHIVETGVTFRANVTNLLDHSYWSGTFSDGFATLSAPRTVLLSATVDF</sequence>
<dbReference type="InterPro" id="IPR037066">
    <property type="entry name" value="Plug_dom_sf"/>
</dbReference>
<organism evidence="15 16">
    <name type="scientific">Methylosinus trichosporium (strain ATCC 35070 / NCIMB 11131 / UNIQEM 75 / OB3b)</name>
    <dbReference type="NCBI Taxonomy" id="595536"/>
    <lineage>
        <taxon>Bacteria</taxon>
        <taxon>Pseudomonadati</taxon>
        <taxon>Pseudomonadota</taxon>
        <taxon>Alphaproteobacteria</taxon>
        <taxon>Hyphomicrobiales</taxon>
        <taxon>Methylocystaceae</taxon>
        <taxon>Methylosinus</taxon>
    </lineage>
</organism>
<dbReference type="Pfam" id="PF07715">
    <property type="entry name" value="Plug"/>
    <property type="match status" value="1"/>
</dbReference>
<dbReference type="Proteomes" id="UP000230709">
    <property type="component" value="Chromosome"/>
</dbReference>
<feature type="domain" description="TonB-dependent receptor plug" evidence="14">
    <location>
        <begin position="145"/>
        <end position="242"/>
    </location>
</feature>
<dbReference type="PANTHER" id="PTHR32552">
    <property type="entry name" value="FERRICHROME IRON RECEPTOR-RELATED"/>
    <property type="match status" value="1"/>
</dbReference>
<keyword evidence="3 10" id="KW-0813">Transport</keyword>
<reference evidence="16" key="1">
    <citation type="submission" date="2017-10" db="EMBL/GenBank/DDBJ databases">
        <title>Completed PacBio SMRT sequence of Methylosinus trichosporium OB3b reveals presence of a third large plasmid.</title>
        <authorList>
            <person name="Charles T.C."/>
            <person name="Lynch M.D.J."/>
            <person name="Heil J.R."/>
            <person name="Cheng J."/>
        </authorList>
    </citation>
    <scope>NUCLEOTIDE SEQUENCE [LARGE SCALE GENOMIC DNA]</scope>
    <source>
        <strain evidence="16">OB3b</strain>
    </source>
</reference>
<dbReference type="InterPro" id="IPR036942">
    <property type="entry name" value="Beta-barrel_TonB_sf"/>
</dbReference>
<evidence type="ECO:0000256" key="6">
    <source>
        <dbReference type="ARBA" id="ARBA00023077"/>
    </source>
</evidence>
<comment type="similarity">
    <text evidence="2 10 11">Belongs to the TonB-dependent receptor family.</text>
</comment>
<evidence type="ECO:0000256" key="8">
    <source>
        <dbReference type="ARBA" id="ARBA00023170"/>
    </source>
</evidence>
<evidence type="ECO:0000259" key="14">
    <source>
        <dbReference type="Pfam" id="PF07715"/>
    </source>
</evidence>
<dbReference type="InterPro" id="IPR039426">
    <property type="entry name" value="TonB-dep_rcpt-like"/>
</dbReference>
<keyword evidence="7 10" id="KW-0472">Membrane</keyword>
<accession>A0A2D2CVN9</accession>
<protein>
    <submittedName>
        <fullName evidence="15">TonB-dependent siderophore receptor</fullName>
    </submittedName>
</protein>
<dbReference type="SUPFAM" id="SSF56935">
    <property type="entry name" value="Porins"/>
    <property type="match status" value="1"/>
</dbReference>
<dbReference type="NCBIfam" id="TIGR01783">
    <property type="entry name" value="TonB-siderophor"/>
    <property type="match status" value="1"/>
</dbReference>